<dbReference type="PROSITE" id="PS50023">
    <property type="entry name" value="LIM_DOMAIN_2"/>
    <property type="match status" value="2"/>
</dbReference>
<evidence type="ECO:0000256" key="5">
    <source>
        <dbReference type="PROSITE-ProRule" id="PRU00125"/>
    </source>
</evidence>
<dbReference type="AlphaFoldDB" id="A0A915KTU8"/>
<organism evidence="7 8">
    <name type="scientific">Romanomermis culicivorax</name>
    <name type="common">Nematode worm</name>
    <dbReference type="NCBI Taxonomy" id="13658"/>
    <lineage>
        <taxon>Eukaryota</taxon>
        <taxon>Metazoa</taxon>
        <taxon>Ecdysozoa</taxon>
        <taxon>Nematoda</taxon>
        <taxon>Enoplea</taxon>
        <taxon>Dorylaimia</taxon>
        <taxon>Mermithida</taxon>
        <taxon>Mermithoidea</taxon>
        <taxon>Mermithidae</taxon>
        <taxon>Romanomermis</taxon>
    </lineage>
</organism>
<accession>A0A915KTU8</accession>
<keyword evidence="4 5" id="KW-0440">LIM domain</keyword>
<keyword evidence="3 5" id="KW-0862">Zinc</keyword>
<keyword evidence="1 5" id="KW-0479">Metal-binding</keyword>
<dbReference type="GO" id="GO:0098609">
    <property type="term" value="P:cell-cell adhesion"/>
    <property type="evidence" value="ECO:0007669"/>
    <property type="project" value="TreeGrafter"/>
</dbReference>
<reference evidence="8" key="1">
    <citation type="submission" date="2022-11" db="UniProtKB">
        <authorList>
            <consortium name="WormBaseParasite"/>
        </authorList>
    </citation>
    <scope>IDENTIFICATION</scope>
</reference>
<dbReference type="PROSITE" id="PS00478">
    <property type="entry name" value="LIM_DOMAIN_1"/>
    <property type="match status" value="1"/>
</dbReference>
<feature type="domain" description="LIM zinc-binding" evidence="6">
    <location>
        <begin position="34"/>
        <end position="93"/>
    </location>
</feature>
<dbReference type="SMART" id="SM00132">
    <property type="entry name" value="LIM"/>
    <property type="match status" value="2"/>
</dbReference>
<feature type="domain" description="LIM zinc-binding" evidence="6">
    <location>
        <begin position="94"/>
        <end position="164"/>
    </location>
</feature>
<evidence type="ECO:0000256" key="3">
    <source>
        <dbReference type="ARBA" id="ARBA00022833"/>
    </source>
</evidence>
<dbReference type="SUPFAM" id="SSF57716">
    <property type="entry name" value="Glucocorticoid receptor-like (DNA-binding domain)"/>
    <property type="match status" value="2"/>
</dbReference>
<evidence type="ECO:0000313" key="7">
    <source>
        <dbReference type="Proteomes" id="UP000887565"/>
    </source>
</evidence>
<protein>
    <submittedName>
        <fullName evidence="8">LIM zinc-binding domain-containing protein</fullName>
    </submittedName>
</protein>
<name>A0A915KTU8_ROMCU</name>
<proteinExistence type="predicted"/>
<dbReference type="Pfam" id="PF00412">
    <property type="entry name" value="LIM"/>
    <property type="match status" value="2"/>
</dbReference>
<evidence type="ECO:0000256" key="1">
    <source>
        <dbReference type="ARBA" id="ARBA00022723"/>
    </source>
</evidence>
<dbReference type="Proteomes" id="UP000887565">
    <property type="component" value="Unplaced"/>
</dbReference>
<dbReference type="FunFam" id="2.10.110.10:FF:000057">
    <property type="entry name" value="Zyxin"/>
    <property type="match status" value="1"/>
</dbReference>
<dbReference type="Gene3D" id="2.10.110.10">
    <property type="entry name" value="Cysteine Rich Protein"/>
    <property type="match status" value="2"/>
</dbReference>
<dbReference type="GO" id="GO:0005925">
    <property type="term" value="C:focal adhesion"/>
    <property type="evidence" value="ECO:0007669"/>
    <property type="project" value="TreeGrafter"/>
</dbReference>
<dbReference type="InterPro" id="IPR001781">
    <property type="entry name" value="Znf_LIM"/>
</dbReference>
<evidence type="ECO:0000256" key="4">
    <source>
        <dbReference type="ARBA" id="ARBA00023038"/>
    </source>
</evidence>
<dbReference type="GO" id="GO:0001725">
    <property type="term" value="C:stress fiber"/>
    <property type="evidence" value="ECO:0007669"/>
    <property type="project" value="TreeGrafter"/>
</dbReference>
<keyword evidence="7" id="KW-1185">Reference proteome</keyword>
<dbReference type="WBParaSite" id="nRc.2.0.1.t41018-RA">
    <property type="protein sequence ID" value="nRc.2.0.1.t41018-RA"/>
    <property type="gene ID" value="nRc.2.0.1.g41018"/>
</dbReference>
<sequence>MQIRVHGKIPLCGSSFYCINDVLYCETDYWETVEKCDICHEPIADKILKVADKNYHTNCFTCVSCKGHLDGVPFTAHPEEGVHCMVCYRDKFAPRCAACRQSIVPEPGSNETMRVVSLNRSYHIDCYKCEECGLKLSSRIEGHECYPFENQILCRTCSANKRNRFKSSGKTKKAGDT</sequence>
<dbReference type="PANTHER" id="PTHR24207:SF2">
    <property type="entry name" value="ZYX102 PROTEIN"/>
    <property type="match status" value="1"/>
</dbReference>
<evidence type="ECO:0000256" key="2">
    <source>
        <dbReference type="ARBA" id="ARBA00022737"/>
    </source>
</evidence>
<keyword evidence="2" id="KW-0677">Repeat</keyword>
<evidence type="ECO:0000313" key="8">
    <source>
        <dbReference type="WBParaSite" id="nRc.2.0.1.t41018-RA"/>
    </source>
</evidence>
<evidence type="ECO:0000259" key="6">
    <source>
        <dbReference type="PROSITE" id="PS50023"/>
    </source>
</evidence>
<dbReference type="PANTHER" id="PTHR24207">
    <property type="entry name" value="ZYX102 PROTEIN"/>
    <property type="match status" value="1"/>
</dbReference>
<dbReference type="GO" id="GO:0046872">
    <property type="term" value="F:metal ion binding"/>
    <property type="evidence" value="ECO:0007669"/>
    <property type="project" value="UniProtKB-KW"/>
</dbReference>